<dbReference type="SUPFAM" id="SSF47095">
    <property type="entry name" value="HMG-box"/>
    <property type="match status" value="1"/>
</dbReference>
<sequence>MHYAWTARVRQNMRPLLTLTRSVSFFLPSAPFPTRIRAPTMSTAKTGGKKRSGQPSAYNIYMKVQLAKLKEEQEKSGKKIDHKENFKKVAADWKTAPENPKNKK</sequence>
<accession>A0A854QKU4</accession>
<protein>
    <recommendedName>
        <fullName evidence="4">HMG box domain-containing protein</fullName>
    </recommendedName>
</protein>
<dbReference type="AlphaFoldDB" id="A0A854QKU4"/>
<evidence type="ECO:0000313" key="3">
    <source>
        <dbReference type="Proteomes" id="UP000199727"/>
    </source>
</evidence>
<dbReference type="InterPro" id="IPR036910">
    <property type="entry name" value="HMG_box_dom_sf"/>
</dbReference>
<feature type="region of interest" description="Disordered" evidence="1">
    <location>
        <begin position="73"/>
        <end position="104"/>
    </location>
</feature>
<dbReference type="OrthoDB" id="667577at2759"/>
<proteinExistence type="predicted"/>
<feature type="compositionally biased region" description="Basic and acidic residues" evidence="1">
    <location>
        <begin position="73"/>
        <end position="91"/>
    </location>
</feature>
<dbReference type="Gene3D" id="1.10.30.10">
    <property type="entry name" value="High mobility group box domain"/>
    <property type="match status" value="1"/>
</dbReference>
<feature type="region of interest" description="Disordered" evidence="1">
    <location>
        <begin position="36"/>
        <end position="55"/>
    </location>
</feature>
<dbReference type="EMBL" id="AMKT01000040">
    <property type="protein sequence ID" value="OXG22533.1"/>
    <property type="molecule type" value="Genomic_DNA"/>
</dbReference>
<comment type="caution">
    <text evidence="2">The sequence shown here is derived from an EMBL/GenBank/DDBJ whole genome shotgun (WGS) entry which is preliminary data.</text>
</comment>
<evidence type="ECO:0000313" key="2">
    <source>
        <dbReference type="EMBL" id="OXG22533.1"/>
    </source>
</evidence>
<organism evidence="2 3">
    <name type="scientific">Cryptococcus neoformans Tu259-1</name>
    <dbReference type="NCBI Taxonomy" id="1230072"/>
    <lineage>
        <taxon>Eukaryota</taxon>
        <taxon>Fungi</taxon>
        <taxon>Dikarya</taxon>
        <taxon>Basidiomycota</taxon>
        <taxon>Agaricomycotina</taxon>
        <taxon>Tremellomycetes</taxon>
        <taxon>Tremellales</taxon>
        <taxon>Cryptococcaceae</taxon>
        <taxon>Cryptococcus</taxon>
        <taxon>Cryptococcus neoformans species complex</taxon>
    </lineage>
</organism>
<evidence type="ECO:0000256" key="1">
    <source>
        <dbReference type="SAM" id="MobiDB-lite"/>
    </source>
</evidence>
<name>A0A854QKU4_CRYNE</name>
<dbReference type="Proteomes" id="UP000199727">
    <property type="component" value="Unassembled WGS sequence"/>
</dbReference>
<reference evidence="2 3" key="1">
    <citation type="submission" date="2017-06" db="EMBL/GenBank/DDBJ databases">
        <title>Global population genomics of the pathogenic fungus Cryptococcus neoformans var. grubii.</title>
        <authorList>
            <person name="Cuomo C."/>
            <person name="Litvintseva A."/>
            <person name="Chen Y."/>
            <person name="Young S."/>
            <person name="Zeng Q."/>
            <person name="Chapman S."/>
            <person name="Gujja S."/>
            <person name="Saif S."/>
            <person name="Birren B."/>
        </authorList>
    </citation>
    <scope>NUCLEOTIDE SEQUENCE [LARGE SCALE GENOMIC DNA]</scope>
    <source>
        <strain evidence="2 3">Tu259-1</strain>
    </source>
</reference>
<evidence type="ECO:0008006" key="4">
    <source>
        <dbReference type="Google" id="ProtNLM"/>
    </source>
</evidence>
<gene>
    <name evidence="2" type="ORF">C361_03198</name>
</gene>